<gene>
    <name evidence="1" type="ORF">K469DRAFT_716860</name>
</gene>
<reference evidence="1" key="1">
    <citation type="journal article" date="2020" name="Stud. Mycol.">
        <title>101 Dothideomycetes genomes: a test case for predicting lifestyles and emergence of pathogens.</title>
        <authorList>
            <person name="Haridas S."/>
            <person name="Albert R."/>
            <person name="Binder M."/>
            <person name="Bloem J."/>
            <person name="Labutti K."/>
            <person name="Salamov A."/>
            <person name="Andreopoulos B."/>
            <person name="Baker S."/>
            <person name="Barry K."/>
            <person name="Bills G."/>
            <person name="Bluhm B."/>
            <person name="Cannon C."/>
            <person name="Castanera R."/>
            <person name="Culley D."/>
            <person name="Daum C."/>
            <person name="Ezra D."/>
            <person name="Gonzalez J."/>
            <person name="Henrissat B."/>
            <person name="Kuo A."/>
            <person name="Liang C."/>
            <person name="Lipzen A."/>
            <person name="Lutzoni F."/>
            <person name="Magnuson J."/>
            <person name="Mondo S."/>
            <person name="Nolan M."/>
            <person name="Ohm R."/>
            <person name="Pangilinan J."/>
            <person name="Park H.-J."/>
            <person name="Ramirez L."/>
            <person name="Alfaro M."/>
            <person name="Sun H."/>
            <person name="Tritt A."/>
            <person name="Yoshinaga Y."/>
            <person name="Zwiers L.-H."/>
            <person name="Turgeon B."/>
            <person name="Goodwin S."/>
            <person name="Spatafora J."/>
            <person name="Crous P."/>
            <person name="Grigoriev I."/>
        </authorList>
    </citation>
    <scope>NUCLEOTIDE SEQUENCE</scope>
    <source>
        <strain evidence="1">CBS 207.26</strain>
    </source>
</reference>
<evidence type="ECO:0000313" key="2">
    <source>
        <dbReference type="Proteomes" id="UP000800200"/>
    </source>
</evidence>
<organism evidence="1 2">
    <name type="scientific">Zopfia rhizophila CBS 207.26</name>
    <dbReference type="NCBI Taxonomy" id="1314779"/>
    <lineage>
        <taxon>Eukaryota</taxon>
        <taxon>Fungi</taxon>
        <taxon>Dikarya</taxon>
        <taxon>Ascomycota</taxon>
        <taxon>Pezizomycotina</taxon>
        <taxon>Dothideomycetes</taxon>
        <taxon>Dothideomycetes incertae sedis</taxon>
        <taxon>Zopfiaceae</taxon>
        <taxon>Zopfia</taxon>
    </lineage>
</organism>
<evidence type="ECO:0000313" key="1">
    <source>
        <dbReference type="EMBL" id="KAF2192334.1"/>
    </source>
</evidence>
<dbReference type="EMBL" id="ML994615">
    <property type="protein sequence ID" value="KAF2192334.1"/>
    <property type="molecule type" value="Genomic_DNA"/>
</dbReference>
<keyword evidence="2" id="KW-1185">Reference proteome</keyword>
<protein>
    <submittedName>
        <fullName evidence="1">Uncharacterized protein</fullName>
    </submittedName>
</protein>
<accession>A0A6A6EL71</accession>
<dbReference type="AlphaFoldDB" id="A0A6A6EL71"/>
<dbReference type="Proteomes" id="UP000800200">
    <property type="component" value="Unassembled WGS sequence"/>
</dbReference>
<proteinExistence type="predicted"/>
<dbReference type="OrthoDB" id="3937572at2759"/>
<sequence length="127" mass="14781">MPFCLPSLRNLLNSKTQANQRKPTHPDSTTIELRVASHSSPKQWNFAKMSLETTSDDNIISQRLLEEVLGEHDAQSWIEVEWYLQRWPRKVYSTRFSISSTYDPPFDTVLGRRDISNYGIRKMKHAG</sequence>
<name>A0A6A6EL71_9PEZI</name>